<dbReference type="SUPFAM" id="SSF47598">
    <property type="entry name" value="Ribbon-helix-helix"/>
    <property type="match status" value="1"/>
</dbReference>
<dbReference type="RefSeq" id="WP_243069096.1">
    <property type="nucleotide sequence ID" value="NZ_JAIVFP010000004.1"/>
</dbReference>
<keyword evidence="4" id="KW-1185">Reference proteome</keyword>
<dbReference type="EMBL" id="JAIVFP010000004">
    <property type="protein sequence ID" value="MCI4685079.1"/>
    <property type="molecule type" value="Genomic_DNA"/>
</dbReference>
<feature type="compositionally biased region" description="Low complexity" evidence="1">
    <location>
        <begin position="11"/>
        <end position="32"/>
    </location>
</feature>
<reference evidence="3" key="1">
    <citation type="journal article" date="2022" name="ISME J.">
        <title>Identification of active gaseous-alkane degraders at natural gas seeps.</title>
        <authorList>
            <person name="Farhan Ul Haque M."/>
            <person name="Hernandez M."/>
            <person name="Crombie A.T."/>
            <person name="Murrell J.C."/>
        </authorList>
    </citation>
    <scope>NUCLEOTIDE SEQUENCE</scope>
    <source>
        <strain evidence="3">PC2</strain>
    </source>
</reference>
<protein>
    <submittedName>
        <fullName evidence="3">Ribbon-helix-helix protein, CopG family</fullName>
    </submittedName>
</protein>
<dbReference type="Pfam" id="PF20605">
    <property type="entry name" value="Antitox_RHH"/>
    <property type="match status" value="1"/>
</dbReference>
<sequence length="99" mass="10748">MSRRPSLADTMKAVAAKAAPPSVPMKSAAPKPVARAKAQKEGEGERKPFFAATREGLKRITVAVAPDEHKRLKRLSVDAGRSIEDLMREALADLFAKHD</sequence>
<evidence type="ECO:0000313" key="3">
    <source>
        <dbReference type="EMBL" id="MCI4685079.1"/>
    </source>
</evidence>
<dbReference type="InterPro" id="IPR010985">
    <property type="entry name" value="Ribbon_hlx_hlx"/>
</dbReference>
<comment type="caution">
    <text evidence="3">The sequence shown here is derived from an EMBL/GenBank/DDBJ whole genome shotgun (WGS) entry which is preliminary data.</text>
</comment>
<evidence type="ECO:0000313" key="4">
    <source>
        <dbReference type="Proteomes" id="UP001139104"/>
    </source>
</evidence>
<feature type="region of interest" description="Disordered" evidence="1">
    <location>
        <begin position="1"/>
        <end position="47"/>
    </location>
</feature>
<proteinExistence type="predicted"/>
<evidence type="ECO:0000259" key="2">
    <source>
        <dbReference type="Pfam" id="PF20605"/>
    </source>
</evidence>
<evidence type="ECO:0000256" key="1">
    <source>
        <dbReference type="SAM" id="MobiDB-lite"/>
    </source>
</evidence>
<feature type="domain" description="Antitoxin-like ribbon-helix-helix" evidence="2">
    <location>
        <begin position="54"/>
        <end position="98"/>
    </location>
</feature>
<accession>A0ABS9ZBI3</accession>
<organism evidence="3 4">
    <name type="scientific">Candidatus Rhodoblastus alkanivorans</name>
    <dbReference type="NCBI Taxonomy" id="2954117"/>
    <lineage>
        <taxon>Bacteria</taxon>
        <taxon>Pseudomonadati</taxon>
        <taxon>Pseudomonadota</taxon>
        <taxon>Alphaproteobacteria</taxon>
        <taxon>Hyphomicrobiales</taxon>
        <taxon>Rhodoblastaceae</taxon>
        <taxon>Rhodoblastus</taxon>
    </lineage>
</organism>
<name>A0ABS9ZBI3_9HYPH</name>
<gene>
    <name evidence="3" type="ORF">K2U94_20350</name>
</gene>
<dbReference type="Proteomes" id="UP001139104">
    <property type="component" value="Unassembled WGS sequence"/>
</dbReference>
<dbReference type="InterPro" id="IPR046765">
    <property type="entry name" value="Antitox_RHH"/>
</dbReference>
<feature type="compositionally biased region" description="Basic and acidic residues" evidence="1">
    <location>
        <begin position="38"/>
        <end position="47"/>
    </location>
</feature>